<keyword evidence="2" id="KW-0808">Transferase</keyword>
<evidence type="ECO:0000313" key="2">
    <source>
        <dbReference type="EMBL" id="OLR95033.1"/>
    </source>
</evidence>
<dbReference type="PANTHER" id="PTHR34310:SF8">
    <property type="entry name" value="CONSERVED PROTEIN"/>
    <property type="match status" value="1"/>
</dbReference>
<keyword evidence="2" id="KW-0032">Aminotransferase</keyword>
<dbReference type="InterPro" id="IPR007361">
    <property type="entry name" value="DUF427"/>
</dbReference>
<dbReference type="EMBL" id="MKQR01000005">
    <property type="protein sequence ID" value="OLR95033.1"/>
    <property type="molecule type" value="Genomic_DNA"/>
</dbReference>
<dbReference type="AlphaFoldDB" id="A0A1Q9LSP5"/>
<feature type="domain" description="DUF427" evidence="1">
    <location>
        <begin position="16"/>
        <end position="107"/>
    </location>
</feature>
<name>A0A1Q9LSP5_9PSEU</name>
<sequence length="116" mass="12861">MAKGHTVTVERGADPVEVTIGGEVVARSDRPLLVHETGLPVRVYLPQEDVRMDLFEPTSTRTTCPFKGEASYWTYTGPGERREDVVWGYPDPIDSVPELKGHVSFYDTVAVISTKP</sequence>
<accession>A0A1Q9LSP5</accession>
<comment type="caution">
    <text evidence="2">The sequence shown here is derived from an EMBL/GenBank/DDBJ whole genome shotgun (WGS) entry which is preliminary data.</text>
</comment>
<dbReference type="OrthoDB" id="285364at2"/>
<organism evidence="2 3">
    <name type="scientific">Actinokineospora bangkokensis</name>
    <dbReference type="NCBI Taxonomy" id="1193682"/>
    <lineage>
        <taxon>Bacteria</taxon>
        <taxon>Bacillati</taxon>
        <taxon>Actinomycetota</taxon>
        <taxon>Actinomycetes</taxon>
        <taxon>Pseudonocardiales</taxon>
        <taxon>Pseudonocardiaceae</taxon>
        <taxon>Actinokineospora</taxon>
    </lineage>
</organism>
<dbReference type="InterPro" id="IPR038694">
    <property type="entry name" value="DUF427_sf"/>
</dbReference>
<evidence type="ECO:0000259" key="1">
    <source>
        <dbReference type="Pfam" id="PF04248"/>
    </source>
</evidence>
<keyword evidence="3" id="KW-1185">Reference proteome</keyword>
<proteinExistence type="predicted"/>
<dbReference type="Gene3D" id="2.170.150.40">
    <property type="entry name" value="Domain of unknown function (DUF427)"/>
    <property type="match status" value="1"/>
</dbReference>
<evidence type="ECO:0000313" key="3">
    <source>
        <dbReference type="Proteomes" id="UP000186040"/>
    </source>
</evidence>
<dbReference type="RefSeq" id="WP_075973266.1">
    <property type="nucleotide sequence ID" value="NZ_MKQR01000005.1"/>
</dbReference>
<protein>
    <submittedName>
        <fullName evidence="2">Aminotransferase</fullName>
    </submittedName>
</protein>
<dbReference type="STRING" id="1193682.BJP25_08730"/>
<dbReference type="PANTHER" id="PTHR34310">
    <property type="entry name" value="DUF427 DOMAIN PROTEIN (AFU_ORTHOLOGUE AFUA_3G02220)"/>
    <property type="match status" value="1"/>
</dbReference>
<gene>
    <name evidence="2" type="ORF">BJP25_08730</name>
</gene>
<dbReference type="Pfam" id="PF04248">
    <property type="entry name" value="NTP_transf_9"/>
    <property type="match status" value="1"/>
</dbReference>
<dbReference type="Proteomes" id="UP000186040">
    <property type="component" value="Unassembled WGS sequence"/>
</dbReference>
<dbReference type="GO" id="GO:0008483">
    <property type="term" value="F:transaminase activity"/>
    <property type="evidence" value="ECO:0007669"/>
    <property type="project" value="UniProtKB-KW"/>
</dbReference>
<reference evidence="2 3" key="1">
    <citation type="submission" date="2016-10" db="EMBL/GenBank/DDBJ databases">
        <title>The Draft Genome Sequence of Actinokineospora bangkokensis 44EHWT reveals the biosynthetic pathway of antifungal compounds Thailandins with unusual extender unit butylmalonyl-CoA.</title>
        <authorList>
            <person name="Greule A."/>
            <person name="Intra B."/>
            <person name="Flemming S."/>
            <person name="Rommel M.G."/>
            <person name="Panbangred W."/>
            <person name="Bechthold A."/>
        </authorList>
    </citation>
    <scope>NUCLEOTIDE SEQUENCE [LARGE SCALE GENOMIC DNA]</scope>
    <source>
        <strain evidence="2 3">44EHW</strain>
    </source>
</reference>